<gene>
    <name evidence="4" type="ORF">SEMRO_955_G224460.1</name>
</gene>
<keyword evidence="1" id="KW-0175">Coiled coil</keyword>
<feature type="compositionally biased region" description="Polar residues" evidence="2">
    <location>
        <begin position="435"/>
        <end position="445"/>
    </location>
</feature>
<feature type="region of interest" description="Disordered" evidence="2">
    <location>
        <begin position="522"/>
        <end position="550"/>
    </location>
</feature>
<keyword evidence="5" id="KW-1185">Reference proteome</keyword>
<feature type="region of interest" description="Disordered" evidence="2">
    <location>
        <begin position="486"/>
        <end position="505"/>
    </location>
</feature>
<feature type="signal peptide" evidence="3">
    <location>
        <begin position="1"/>
        <end position="30"/>
    </location>
</feature>
<name>A0A9N8EGA1_9STRA</name>
<proteinExistence type="predicted"/>
<feature type="compositionally biased region" description="Polar residues" evidence="2">
    <location>
        <begin position="789"/>
        <end position="799"/>
    </location>
</feature>
<feature type="compositionally biased region" description="Acidic residues" evidence="2">
    <location>
        <begin position="344"/>
        <end position="365"/>
    </location>
</feature>
<feature type="compositionally biased region" description="Basic residues" evidence="2">
    <location>
        <begin position="1360"/>
        <end position="1369"/>
    </location>
</feature>
<dbReference type="EMBL" id="CAICTM010000953">
    <property type="protein sequence ID" value="CAB9518701.1"/>
    <property type="molecule type" value="Genomic_DNA"/>
</dbReference>
<feature type="region of interest" description="Disordered" evidence="2">
    <location>
        <begin position="605"/>
        <end position="661"/>
    </location>
</feature>
<feature type="region of interest" description="Disordered" evidence="2">
    <location>
        <begin position="684"/>
        <end position="748"/>
    </location>
</feature>
<keyword evidence="3" id="KW-0732">Signal</keyword>
<evidence type="ECO:0000313" key="4">
    <source>
        <dbReference type="EMBL" id="CAB9518701.1"/>
    </source>
</evidence>
<accession>A0A9N8EGA1</accession>
<feature type="region of interest" description="Disordered" evidence="2">
    <location>
        <begin position="275"/>
        <end position="311"/>
    </location>
</feature>
<feature type="region of interest" description="Disordered" evidence="2">
    <location>
        <begin position="339"/>
        <end position="382"/>
    </location>
</feature>
<evidence type="ECO:0000256" key="2">
    <source>
        <dbReference type="SAM" id="MobiDB-lite"/>
    </source>
</evidence>
<feature type="compositionally biased region" description="Polar residues" evidence="2">
    <location>
        <begin position="935"/>
        <end position="950"/>
    </location>
</feature>
<feature type="chain" id="PRO_5040460187" evidence="3">
    <location>
        <begin position="31"/>
        <end position="1400"/>
    </location>
</feature>
<feature type="region of interest" description="Disordered" evidence="2">
    <location>
        <begin position="770"/>
        <end position="955"/>
    </location>
</feature>
<evidence type="ECO:0000256" key="3">
    <source>
        <dbReference type="SAM" id="SignalP"/>
    </source>
</evidence>
<evidence type="ECO:0000256" key="1">
    <source>
        <dbReference type="SAM" id="Coils"/>
    </source>
</evidence>
<feature type="compositionally biased region" description="Polar residues" evidence="2">
    <location>
        <begin position="846"/>
        <end position="855"/>
    </location>
</feature>
<feature type="coiled-coil region" evidence="1">
    <location>
        <begin position="1042"/>
        <end position="1087"/>
    </location>
</feature>
<reference evidence="4" key="1">
    <citation type="submission" date="2020-06" db="EMBL/GenBank/DDBJ databases">
        <authorList>
            <consortium name="Plant Systems Biology data submission"/>
        </authorList>
    </citation>
    <scope>NUCLEOTIDE SEQUENCE</scope>
    <source>
        <strain evidence="4">D6</strain>
    </source>
</reference>
<feature type="region of interest" description="Disordered" evidence="2">
    <location>
        <begin position="967"/>
        <end position="992"/>
    </location>
</feature>
<organism evidence="4 5">
    <name type="scientific">Seminavis robusta</name>
    <dbReference type="NCBI Taxonomy" id="568900"/>
    <lineage>
        <taxon>Eukaryota</taxon>
        <taxon>Sar</taxon>
        <taxon>Stramenopiles</taxon>
        <taxon>Ochrophyta</taxon>
        <taxon>Bacillariophyta</taxon>
        <taxon>Bacillariophyceae</taxon>
        <taxon>Bacillariophycidae</taxon>
        <taxon>Naviculales</taxon>
        <taxon>Naviculaceae</taxon>
        <taxon>Seminavis</taxon>
    </lineage>
</organism>
<sequence>MASKRWRVFSVKVWLVVVLLVAQHVSPTLGYSSPIWRRGTSSSAFVFPPFDQNKERKSRQRPLWTHHALAASHTNDDDNPLLWNARQSSQSPLWTTTTTTTPRKPVPQKTGGWRLKLVAWLMALLITLAPAPSAQATSTTTSIPTTTTTSISRIIPRVQEMLLPATFGDHVPQIKPKPNLSRHQQKQWILQQQQLQQQQQQSSSSVTKKSNWWSSLATTTTTVSKQAQTPQQQQESSNVETVWGDDIQTVDQLQAMTFLLAASFATQRLFQQLEEDSNNNSSVLDQKKKKKQEWKDVDTPPPEMIESDEDGIAGSSFFVPPAAIMEDVKEILQKSPDEPSALLLEDDDDDEEFLEEEELLEEEFEQPAGDVPPTAQLPPFLMGNTNVTVESFQQQQEQPNVPMVESYTDSLETLSYLEQLEARRSPPPMTEQDETSTVVSPTETDASMDHVEEVSIEEQDDIDQVIEGAEEVEDLEEQILLADEQVEESPSIDYFDEPSQTTETKAVEEEAECVEEQTLLGDEQVGDSAGVDYFEPSQSTETKAVEEKNEDVEEQILLVDEESASVDYFDKTEESIAAAQEETVEQAVASEKEIANSTLLSSLMEESLMPTEEPQQQQTNEETQSNVTTPLSYFGSPTSLVDMQNDILTGGSPPPDIPSSVAEMPLEEKTVLEELLGDVVEFNLGSEDTSSTPPGLEEMDPPPPQNELLEEEYIETAGPETPNGEQQPVHSELGNEYAASTPPYLEDIMSPEQMMEDDVDGIKDNAVNRPSYFEWNPPGIKGDAGLLTTDGTSKTPTESSIDDGKAVDDKPLTKATSNVFANSAAREELTRRQMLKQRLDPPLAEPSTNFVANSASRDESTRRQMLKQRLDLQASSAASSLGEQQQELNQRVEPSTNDVANSKPGEELTFRQMLKQRVERQSSAAASLGERQEEMNQNVEPSTNVVTNSASREELTRRQMLKHRVDLQPSSSLGEQQHEMDQRVEPSSTSSEEMMFEELGRDLFESQMDLVEEEEMGPKKVDLALSSDASAVGAEEIVKEATKDLLKANTSAQEELEQLQAEIMADSDETLAKIDELEQDMQIVKTEIMNDKSIPESDVDTVEDSGPKVFFFATATQENVSSPINSDDVALFAGVLSDPDDYFFLSPRVEPPQPKALPPRAPLLQNYLPKPPKLIPPSWTTQPTHTRVPFRPFRKDPKPYVKLIPINEKAVELTSGLLGAAVGFSIGGPVLGLLSASAAHFVSRDYDRAGDLHDITNMISESTIGSINVAGAVLHTFEVDDYLLVSYNATTEKYPLLNSATTGTAKVAEEALGFLGNLNFMFVSSVVDLSKAVQLGDRTSAFVNELVQKVSEGSSALKLPKPKHKKKMKNAQPGPGPFVAEARGDQPQTNRSNAYFFDMK</sequence>
<comment type="caution">
    <text evidence="4">The sequence shown here is derived from an EMBL/GenBank/DDBJ whole genome shotgun (WGS) entry which is preliminary data.</text>
</comment>
<feature type="region of interest" description="Disordered" evidence="2">
    <location>
        <begin position="422"/>
        <end position="447"/>
    </location>
</feature>
<feature type="compositionally biased region" description="Basic and acidic residues" evidence="2">
    <location>
        <begin position="802"/>
        <end position="812"/>
    </location>
</feature>
<evidence type="ECO:0000313" key="5">
    <source>
        <dbReference type="Proteomes" id="UP001153069"/>
    </source>
</evidence>
<protein>
    <submittedName>
        <fullName evidence="4">Uncharacterized protein</fullName>
    </submittedName>
</protein>
<feature type="region of interest" description="Disordered" evidence="2">
    <location>
        <begin position="169"/>
        <end position="193"/>
    </location>
</feature>
<feature type="region of interest" description="Disordered" evidence="2">
    <location>
        <begin position="1358"/>
        <end position="1392"/>
    </location>
</feature>
<feature type="compositionally biased region" description="Polar residues" evidence="2">
    <location>
        <begin position="881"/>
        <end position="900"/>
    </location>
</feature>
<feature type="compositionally biased region" description="Low complexity" evidence="2">
    <location>
        <begin position="605"/>
        <end position="629"/>
    </location>
</feature>
<dbReference type="Proteomes" id="UP001153069">
    <property type="component" value="Unassembled WGS sequence"/>
</dbReference>